<dbReference type="OrthoDB" id="6426497at2759"/>
<comment type="caution">
    <text evidence="3">The sequence shown here is derived from an EMBL/GenBank/DDBJ whole genome shotgun (WGS) entry which is preliminary data.</text>
</comment>
<evidence type="ECO:0000256" key="2">
    <source>
        <dbReference type="SAM" id="Phobius"/>
    </source>
</evidence>
<keyword evidence="2" id="KW-0472">Membrane</keyword>
<evidence type="ECO:0000313" key="4">
    <source>
        <dbReference type="Proteomes" id="UP000887013"/>
    </source>
</evidence>
<evidence type="ECO:0000256" key="1">
    <source>
        <dbReference type="SAM" id="MobiDB-lite"/>
    </source>
</evidence>
<feature type="compositionally biased region" description="Polar residues" evidence="1">
    <location>
        <begin position="190"/>
        <end position="206"/>
    </location>
</feature>
<organism evidence="3 4">
    <name type="scientific">Nephila pilipes</name>
    <name type="common">Giant wood spider</name>
    <name type="synonym">Nephila maculata</name>
    <dbReference type="NCBI Taxonomy" id="299642"/>
    <lineage>
        <taxon>Eukaryota</taxon>
        <taxon>Metazoa</taxon>
        <taxon>Ecdysozoa</taxon>
        <taxon>Arthropoda</taxon>
        <taxon>Chelicerata</taxon>
        <taxon>Arachnida</taxon>
        <taxon>Araneae</taxon>
        <taxon>Araneomorphae</taxon>
        <taxon>Entelegynae</taxon>
        <taxon>Araneoidea</taxon>
        <taxon>Nephilidae</taxon>
        <taxon>Nephila</taxon>
    </lineage>
</organism>
<feature type="transmembrane region" description="Helical" evidence="2">
    <location>
        <begin position="86"/>
        <end position="110"/>
    </location>
</feature>
<feature type="transmembrane region" description="Helical" evidence="2">
    <location>
        <begin position="55"/>
        <end position="74"/>
    </location>
</feature>
<feature type="transmembrane region" description="Helical" evidence="2">
    <location>
        <begin position="116"/>
        <end position="137"/>
    </location>
</feature>
<evidence type="ECO:0000313" key="3">
    <source>
        <dbReference type="EMBL" id="GFU57837.1"/>
    </source>
</evidence>
<reference evidence="3" key="1">
    <citation type="submission" date="2020-08" db="EMBL/GenBank/DDBJ databases">
        <title>Multicomponent nature underlies the extraordinary mechanical properties of spider dragline silk.</title>
        <authorList>
            <person name="Kono N."/>
            <person name="Nakamura H."/>
            <person name="Mori M."/>
            <person name="Yoshida Y."/>
            <person name="Ohtoshi R."/>
            <person name="Malay A.D."/>
            <person name="Moran D.A.P."/>
            <person name="Tomita M."/>
            <person name="Numata K."/>
            <person name="Arakawa K."/>
        </authorList>
    </citation>
    <scope>NUCLEOTIDE SEQUENCE</scope>
</reference>
<accession>A0A8X6UMR9</accession>
<name>A0A8X6UMR9_NEPPI</name>
<protein>
    <submittedName>
        <fullName evidence="3">Uncharacterized protein</fullName>
    </submittedName>
</protein>
<keyword evidence="2" id="KW-1133">Transmembrane helix</keyword>
<sequence length="241" mass="27634">MVITENVKKLYTEAKRFDSFLCLTAIIFAFLGSEKTAFPKHQNFFTSCFQSLAEAFLKAFLAQVMSFLTWKALMYSEEVSTQRKSVVLICLAVIHMLWIYLTNLCFTCMLTKLETIITLLEFLALIMISFNIIRVAFKVMNKIWNHLTGKTTHPTFDEHSQPNDQELLQWNPNNRSKSMKKRTATPKRSIASSASLQKNPRISSKTGIPYCQHRSSLMNHPATTFTDKKIDSPRTESNVST</sequence>
<feature type="compositionally biased region" description="Polar residues" evidence="1">
    <location>
        <begin position="162"/>
        <end position="176"/>
    </location>
</feature>
<feature type="compositionally biased region" description="Polar residues" evidence="1">
    <location>
        <begin position="213"/>
        <end position="225"/>
    </location>
</feature>
<keyword evidence="2" id="KW-0812">Transmembrane</keyword>
<dbReference type="Proteomes" id="UP000887013">
    <property type="component" value="Unassembled WGS sequence"/>
</dbReference>
<feature type="region of interest" description="Disordered" evidence="1">
    <location>
        <begin position="154"/>
        <end position="241"/>
    </location>
</feature>
<gene>
    <name evidence="3" type="primary">AVEN_58908_1</name>
    <name evidence="3" type="ORF">NPIL_202691</name>
</gene>
<proteinExistence type="predicted"/>
<dbReference type="EMBL" id="BMAW01039961">
    <property type="protein sequence ID" value="GFU57837.1"/>
    <property type="molecule type" value="Genomic_DNA"/>
</dbReference>
<dbReference type="AlphaFoldDB" id="A0A8X6UMR9"/>
<keyword evidence="4" id="KW-1185">Reference proteome</keyword>